<accession>W9W0D6</accession>
<sequence>MDNSVAAPFDQTIAILCERVAGLLAQQASLPRRRLLIALAGVPGSGKSTISSALLKILSKKAAGSIVVVPMDGFHYSKAALASFPDPAFAFRKRGAPFTFDVTAFLDFVLMLKDQPVTFSGEPEVLMFAPSFDHGKQDPVANDIEISSRARIVIIEGNYTLSDEQPWCKIAEQVDERWFVDTPPDVAKERLIARHLRAGIESTRDLAARRVEDNDLPNAELIRNHLTEPNLKIVC</sequence>
<dbReference type="RefSeq" id="XP_007754206.1">
    <property type="nucleotide sequence ID" value="XM_007756016.1"/>
</dbReference>
<keyword evidence="3" id="KW-1185">Reference proteome</keyword>
<dbReference type="HOGENOM" id="CLU_067202_1_1_1"/>
<proteinExistence type="predicted"/>
<comment type="caution">
    <text evidence="2">The sequence shown here is derived from an EMBL/GenBank/DDBJ whole genome shotgun (WGS) entry which is preliminary data.</text>
</comment>
<organism evidence="2 3">
    <name type="scientific">Cladophialophora yegresii CBS 114405</name>
    <dbReference type="NCBI Taxonomy" id="1182544"/>
    <lineage>
        <taxon>Eukaryota</taxon>
        <taxon>Fungi</taxon>
        <taxon>Dikarya</taxon>
        <taxon>Ascomycota</taxon>
        <taxon>Pezizomycotina</taxon>
        <taxon>Eurotiomycetes</taxon>
        <taxon>Chaetothyriomycetidae</taxon>
        <taxon>Chaetothyriales</taxon>
        <taxon>Herpotrichiellaceae</taxon>
        <taxon>Cladophialophora</taxon>
    </lineage>
</organism>
<name>W9W0D6_9EURO</name>
<evidence type="ECO:0000259" key="1">
    <source>
        <dbReference type="Pfam" id="PF00485"/>
    </source>
</evidence>
<dbReference type="GeneID" id="19176591"/>
<dbReference type="InterPro" id="IPR006083">
    <property type="entry name" value="PRK/URK"/>
</dbReference>
<evidence type="ECO:0000313" key="2">
    <source>
        <dbReference type="EMBL" id="EXJ61552.1"/>
    </source>
</evidence>
<dbReference type="AlphaFoldDB" id="W9W0D6"/>
<reference evidence="2 3" key="1">
    <citation type="submission" date="2013-03" db="EMBL/GenBank/DDBJ databases">
        <title>The Genome Sequence of Cladophialophora yegresii CBS 114405.</title>
        <authorList>
            <consortium name="The Broad Institute Genomics Platform"/>
            <person name="Cuomo C."/>
            <person name="de Hoog S."/>
            <person name="Gorbushina A."/>
            <person name="Walker B."/>
            <person name="Young S.K."/>
            <person name="Zeng Q."/>
            <person name="Gargeya S."/>
            <person name="Fitzgerald M."/>
            <person name="Haas B."/>
            <person name="Abouelleil A."/>
            <person name="Allen A.W."/>
            <person name="Alvarado L."/>
            <person name="Arachchi H.M."/>
            <person name="Berlin A.M."/>
            <person name="Chapman S.B."/>
            <person name="Gainer-Dewar J."/>
            <person name="Goldberg J."/>
            <person name="Griggs A."/>
            <person name="Gujja S."/>
            <person name="Hansen M."/>
            <person name="Howarth C."/>
            <person name="Imamovic A."/>
            <person name="Ireland A."/>
            <person name="Larimer J."/>
            <person name="McCowan C."/>
            <person name="Murphy C."/>
            <person name="Pearson M."/>
            <person name="Poon T.W."/>
            <person name="Priest M."/>
            <person name="Roberts A."/>
            <person name="Saif S."/>
            <person name="Shea T."/>
            <person name="Sisk P."/>
            <person name="Sykes S."/>
            <person name="Wortman J."/>
            <person name="Nusbaum C."/>
            <person name="Birren B."/>
        </authorList>
    </citation>
    <scope>NUCLEOTIDE SEQUENCE [LARGE SCALE GENOMIC DNA]</scope>
    <source>
        <strain evidence="2 3">CBS 114405</strain>
    </source>
</reference>
<dbReference type="OrthoDB" id="6362633at2759"/>
<dbReference type="GO" id="GO:0016301">
    <property type="term" value="F:kinase activity"/>
    <property type="evidence" value="ECO:0007669"/>
    <property type="project" value="InterPro"/>
</dbReference>
<dbReference type="eggNOG" id="KOG2702">
    <property type="taxonomic scope" value="Eukaryota"/>
</dbReference>
<dbReference type="PANTHER" id="PTHR10285">
    <property type="entry name" value="URIDINE KINASE"/>
    <property type="match status" value="1"/>
</dbReference>
<dbReference type="EMBL" id="AMGW01000002">
    <property type="protein sequence ID" value="EXJ61552.1"/>
    <property type="molecule type" value="Genomic_DNA"/>
</dbReference>
<dbReference type="Proteomes" id="UP000019473">
    <property type="component" value="Unassembled WGS sequence"/>
</dbReference>
<dbReference type="SUPFAM" id="SSF52540">
    <property type="entry name" value="P-loop containing nucleoside triphosphate hydrolases"/>
    <property type="match status" value="1"/>
</dbReference>
<dbReference type="InterPro" id="IPR027417">
    <property type="entry name" value="P-loop_NTPase"/>
</dbReference>
<dbReference type="STRING" id="1182544.W9W0D6"/>
<gene>
    <name evidence="2" type="ORF">A1O7_01980</name>
</gene>
<protein>
    <recommendedName>
        <fullName evidence="1">Phosphoribulokinase/uridine kinase domain-containing protein</fullName>
    </recommendedName>
</protein>
<dbReference type="Pfam" id="PF00485">
    <property type="entry name" value="PRK"/>
    <property type="match status" value="1"/>
</dbReference>
<feature type="domain" description="Phosphoribulokinase/uridine kinase" evidence="1">
    <location>
        <begin position="36"/>
        <end position="195"/>
    </location>
</feature>
<dbReference type="GO" id="GO:0005524">
    <property type="term" value="F:ATP binding"/>
    <property type="evidence" value="ECO:0007669"/>
    <property type="project" value="InterPro"/>
</dbReference>
<dbReference type="VEuPathDB" id="FungiDB:A1O7_01980"/>
<evidence type="ECO:0000313" key="3">
    <source>
        <dbReference type="Proteomes" id="UP000019473"/>
    </source>
</evidence>
<dbReference type="Gene3D" id="3.40.50.300">
    <property type="entry name" value="P-loop containing nucleotide triphosphate hydrolases"/>
    <property type="match status" value="2"/>
</dbReference>